<dbReference type="RefSeq" id="WP_011308773.1">
    <property type="nucleotide sequence ID" value="NZ_AP024514.1"/>
</dbReference>
<dbReference type="EMBL" id="PHFD01000123">
    <property type="protein sequence ID" value="PKH47328.1"/>
    <property type="molecule type" value="Genomic_DNA"/>
</dbReference>
<dbReference type="InterPro" id="IPR051124">
    <property type="entry name" value="Phosphate_Transport_Permease"/>
</dbReference>
<gene>
    <name evidence="14" type="ORF">C1G86_0176</name>
    <name evidence="13" type="ORF">CVH13_00602</name>
    <name evidence="12" type="ORF">Dm11a5_0102</name>
</gene>
<dbReference type="GO" id="GO:0006817">
    <property type="term" value="P:phosphate ion transport"/>
    <property type="evidence" value="ECO:0007669"/>
    <property type="project" value="UniProtKB-KW"/>
</dbReference>
<keyword evidence="6 9" id="KW-0812">Transmembrane</keyword>
<feature type="domain" description="ABC transmembrane type-1" evidence="11">
    <location>
        <begin position="68"/>
        <end position="275"/>
    </location>
</feature>
<reference evidence="14 17" key="3">
    <citation type="submission" date="2018-05" db="EMBL/GenBank/DDBJ databases">
        <title>Draft genome sequences of Dehalococcoides mccartyi strains RC and KS.</title>
        <authorList>
            <person name="Higgins S.A."/>
            <person name="Padilla-Crespo E."/>
            <person name="Loeffler F.E."/>
        </authorList>
    </citation>
    <scope>NUCLEOTIDE SEQUENCE [LARGE SCALE GENOMIC DNA]</scope>
    <source>
        <strain evidence="14 17">KS</strain>
    </source>
</reference>
<dbReference type="SUPFAM" id="SSF161098">
    <property type="entry name" value="MetI-like"/>
    <property type="match status" value="1"/>
</dbReference>
<keyword evidence="5 10" id="KW-0592">Phosphate transport</keyword>
<dbReference type="PATRIC" id="fig|61435.13.peg.140"/>
<keyword evidence="4 10" id="KW-1003">Cell membrane</keyword>
<dbReference type="OrthoDB" id="9785113at2"/>
<dbReference type="EMBL" id="CP011127">
    <property type="protein sequence ID" value="AMU85934.1"/>
    <property type="molecule type" value="Genomic_DNA"/>
</dbReference>
<evidence type="ECO:0000256" key="4">
    <source>
        <dbReference type="ARBA" id="ARBA00022475"/>
    </source>
</evidence>
<accession>A0A142V7Y2</accession>
<feature type="transmembrane region" description="Helical" evidence="9">
    <location>
        <begin position="64"/>
        <end position="97"/>
    </location>
</feature>
<dbReference type="PANTHER" id="PTHR30425">
    <property type="entry name" value="PHOSPHATE TRANSPORT SYSTEM PERMEASE PROTEIN PST"/>
    <property type="match status" value="1"/>
</dbReference>
<dbReference type="AlphaFoldDB" id="A0A142V7Y2"/>
<dbReference type="PANTHER" id="PTHR30425:SF1">
    <property type="entry name" value="PHOSPHATE TRANSPORT SYSTEM PERMEASE PROTEIN PSTC"/>
    <property type="match status" value="1"/>
</dbReference>
<comment type="function">
    <text evidence="10">Part of the binding-protein-dependent transport system for phosphate; probably responsible for the translocation of the substrate across the membrane.</text>
</comment>
<reference evidence="13 16" key="2">
    <citation type="journal article" date="2017" name="FEMS Microbiol. Ecol.">
        <title>Reconstructed genomes of novel Dehalococcoides mccartyi strains from 1,2,3,4-tetrachlorodibenzo-p-dioxin-dechlorinating enrichment cultures reveal divergent reductive dehalogenase gene profiles.</title>
        <authorList>
            <person name="Dam H.T."/>
            <person name="Vollmers J."/>
            <person name="Kaster A.K."/>
            <person name="Haggblom M.M."/>
        </authorList>
    </citation>
    <scope>NUCLEOTIDE SEQUENCE [LARGE SCALE GENOMIC DNA]</scope>
    <source>
        <strain evidence="13 16">H1-3-2.001</strain>
    </source>
</reference>
<evidence type="ECO:0000256" key="6">
    <source>
        <dbReference type="ARBA" id="ARBA00022692"/>
    </source>
</evidence>
<dbReference type="GO" id="GO:0005886">
    <property type="term" value="C:plasma membrane"/>
    <property type="evidence" value="ECO:0007669"/>
    <property type="project" value="UniProtKB-SubCell"/>
</dbReference>
<dbReference type="Proteomes" id="UP000248786">
    <property type="component" value="Unassembled WGS sequence"/>
</dbReference>
<dbReference type="InterPro" id="IPR035906">
    <property type="entry name" value="MetI-like_sf"/>
</dbReference>
<evidence type="ECO:0000256" key="9">
    <source>
        <dbReference type="RuleBase" id="RU363032"/>
    </source>
</evidence>
<dbReference type="InterPro" id="IPR000515">
    <property type="entry name" value="MetI-like"/>
</dbReference>
<dbReference type="EMBL" id="QGLD01000008">
    <property type="protein sequence ID" value="RAL70612.1"/>
    <property type="molecule type" value="Genomic_DNA"/>
</dbReference>
<feature type="transmembrane region" description="Helical" evidence="9">
    <location>
        <begin position="109"/>
        <end position="132"/>
    </location>
</feature>
<comment type="similarity">
    <text evidence="2 10">Belongs to the binding-protein-dependent transport system permease family. CysTW subfamily.</text>
</comment>
<evidence type="ECO:0000313" key="16">
    <source>
        <dbReference type="Proteomes" id="UP000233649"/>
    </source>
</evidence>
<evidence type="ECO:0000256" key="5">
    <source>
        <dbReference type="ARBA" id="ARBA00022592"/>
    </source>
</evidence>
<name>A0A142V7Y2_9CHLR</name>
<dbReference type="CDD" id="cd06261">
    <property type="entry name" value="TM_PBP2"/>
    <property type="match status" value="1"/>
</dbReference>
<dbReference type="Pfam" id="PF00528">
    <property type="entry name" value="BPD_transp_1"/>
    <property type="match status" value="1"/>
</dbReference>
<evidence type="ECO:0000256" key="7">
    <source>
        <dbReference type="ARBA" id="ARBA00022989"/>
    </source>
</evidence>
<keyword evidence="3 9" id="KW-0813">Transport</keyword>
<dbReference type="Proteomes" id="UP000076394">
    <property type="component" value="Chromosome"/>
</dbReference>
<dbReference type="InterPro" id="IPR011864">
    <property type="entry name" value="Phosphate_PstC"/>
</dbReference>
<evidence type="ECO:0000256" key="8">
    <source>
        <dbReference type="ARBA" id="ARBA00023136"/>
    </source>
</evidence>
<evidence type="ECO:0000313" key="13">
    <source>
        <dbReference type="EMBL" id="PKH47328.1"/>
    </source>
</evidence>
<dbReference type="OMA" id="GNIAIEM"/>
<feature type="transmembrane region" description="Helical" evidence="9">
    <location>
        <begin position="210"/>
        <end position="227"/>
    </location>
</feature>
<evidence type="ECO:0000256" key="2">
    <source>
        <dbReference type="ARBA" id="ARBA00007069"/>
    </source>
</evidence>
<comment type="subcellular location">
    <subcellularLocation>
        <location evidence="1 9">Cell membrane</location>
        <topology evidence="1 9">Multi-pass membrane protein</topology>
    </subcellularLocation>
</comment>
<evidence type="ECO:0000256" key="3">
    <source>
        <dbReference type="ARBA" id="ARBA00022448"/>
    </source>
</evidence>
<reference evidence="12 15" key="1">
    <citation type="submission" date="2015-03" db="EMBL/GenBank/DDBJ databases">
        <title>Genomic characterization of Dehalococcoides mccartyi strain 11a5, an unusal plasmid-containing chloroethene dechlorinator.</title>
        <authorList>
            <person name="Zhao S."/>
            <person name="Ding C."/>
            <person name="He J."/>
        </authorList>
    </citation>
    <scope>NUCLEOTIDE SEQUENCE [LARGE SCALE GENOMIC DNA]</scope>
    <source>
        <strain evidence="12 15">11a5</strain>
    </source>
</reference>
<evidence type="ECO:0000313" key="15">
    <source>
        <dbReference type="Proteomes" id="UP000076394"/>
    </source>
</evidence>
<feature type="transmembrane region" description="Helical" evidence="9">
    <location>
        <begin position="138"/>
        <end position="160"/>
    </location>
</feature>
<evidence type="ECO:0000259" key="11">
    <source>
        <dbReference type="PROSITE" id="PS50928"/>
    </source>
</evidence>
<keyword evidence="7 9" id="KW-1133">Transmembrane helix</keyword>
<dbReference type="PROSITE" id="PS50928">
    <property type="entry name" value="ABC_TM1"/>
    <property type="match status" value="1"/>
</dbReference>
<dbReference type="GO" id="GO:0005315">
    <property type="term" value="F:phosphate transmembrane transporter activity"/>
    <property type="evidence" value="ECO:0007669"/>
    <property type="project" value="InterPro"/>
</dbReference>
<evidence type="ECO:0000313" key="14">
    <source>
        <dbReference type="EMBL" id="RAL70612.1"/>
    </source>
</evidence>
<organism evidence="12 15">
    <name type="scientific">Dehalococcoides mccartyi</name>
    <dbReference type="NCBI Taxonomy" id="61435"/>
    <lineage>
        <taxon>Bacteria</taxon>
        <taxon>Bacillati</taxon>
        <taxon>Chloroflexota</taxon>
        <taxon>Dehalococcoidia</taxon>
        <taxon>Dehalococcoidales</taxon>
        <taxon>Dehalococcoidaceae</taxon>
        <taxon>Dehalococcoides</taxon>
    </lineage>
</organism>
<evidence type="ECO:0000256" key="1">
    <source>
        <dbReference type="ARBA" id="ARBA00004651"/>
    </source>
</evidence>
<feature type="transmembrane region" description="Helical" evidence="9">
    <location>
        <begin position="256"/>
        <end position="279"/>
    </location>
</feature>
<evidence type="ECO:0000313" key="12">
    <source>
        <dbReference type="EMBL" id="AMU85934.1"/>
    </source>
</evidence>
<dbReference type="Gene3D" id="1.10.3720.10">
    <property type="entry name" value="MetI-like"/>
    <property type="match status" value="1"/>
</dbReference>
<dbReference type="NCBIfam" id="TIGR02138">
    <property type="entry name" value="phosphate_pstC"/>
    <property type="match status" value="1"/>
</dbReference>
<evidence type="ECO:0000256" key="10">
    <source>
        <dbReference type="RuleBase" id="RU363054"/>
    </source>
</evidence>
<evidence type="ECO:0000313" key="17">
    <source>
        <dbReference type="Proteomes" id="UP000248786"/>
    </source>
</evidence>
<keyword evidence="8 9" id="KW-0472">Membrane</keyword>
<dbReference type="Proteomes" id="UP000233649">
    <property type="component" value="Unassembled WGS sequence"/>
</dbReference>
<sequence length="286" mass="30164">MLPRYFTDKLAKYGVFITALVSILVLLAIAIFIIKGGLPLFGEVNPLDFLFGQSWSPTYGEYGILSMIVGSLLVTLGAMVIAVPLGIACAILLAEVAPRRVRDLLRPAVELLVGIPSVVYGLVGIMVIVPAVRNLGGTGYSILAAVLVLSIMVLPTIISISEDSLRAVPRTYREGSLALGASHWQTIWHVLLPAARSGVGASIVLGMGRAIGETMAMIMVIGNAVIIPSSPLDPARTLTGNIAVEINYAAGLHENALFATGLVLLILILILNSLATLVLKRGEQHA</sequence>
<feature type="transmembrane region" description="Helical" evidence="9">
    <location>
        <begin position="12"/>
        <end position="34"/>
    </location>
</feature>
<protein>
    <recommendedName>
        <fullName evidence="10">Phosphate transport system permease protein</fullName>
    </recommendedName>
</protein>
<proteinExistence type="inferred from homology"/>